<evidence type="ECO:0008006" key="3">
    <source>
        <dbReference type="Google" id="ProtNLM"/>
    </source>
</evidence>
<sequence>MSFNNRSDTLIELLEELTQEGHEYVLVGGYAVSAFNARFSTDLDIVVAPDSKAEFVGFLEHRDFEETDSHAKKWFYDTEVIEYEKRLTPQQPIGFDLLVNGLGCRQTEAQWSFNYLYDHSHQQEVSGGTVTTTARVIDGAVLVAAKLHSGRETDLRDVLAVAEEIDLDAVTPHLLRGDDDALREQLERGLEILESDELKHGFRSDFGASVVSEETVTTLQEYLSAQIDHLS</sequence>
<protein>
    <recommendedName>
        <fullName evidence="3">Nucleotidyltransferase</fullName>
    </recommendedName>
</protein>
<evidence type="ECO:0000313" key="2">
    <source>
        <dbReference type="Proteomes" id="UP000011648"/>
    </source>
</evidence>
<dbReference type="InterPro" id="IPR043519">
    <property type="entry name" value="NT_sf"/>
</dbReference>
<accession>M0A8I0</accession>
<comment type="caution">
    <text evidence="1">The sequence shown here is derived from an EMBL/GenBank/DDBJ whole genome shotgun (WGS) entry which is preliminary data.</text>
</comment>
<dbReference type="Gene3D" id="3.30.460.40">
    <property type="match status" value="1"/>
</dbReference>
<dbReference type="OrthoDB" id="165795at2157"/>
<organism evidence="1 2">
    <name type="scientific">Natrialba taiwanensis DSM 12281</name>
    <dbReference type="NCBI Taxonomy" id="1230458"/>
    <lineage>
        <taxon>Archaea</taxon>
        <taxon>Methanobacteriati</taxon>
        <taxon>Methanobacteriota</taxon>
        <taxon>Stenosarchaea group</taxon>
        <taxon>Halobacteria</taxon>
        <taxon>Halobacteriales</taxon>
        <taxon>Natrialbaceae</taxon>
        <taxon>Natrialba</taxon>
    </lineage>
</organism>
<dbReference type="AlphaFoldDB" id="M0A8I0"/>
<gene>
    <name evidence="1" type="ORF">C484_07136</name>
</gene>
<dbReference type="PATRIC" id="fig|1230458.4.peg.1444"/>
<name>M0A8I0_9EURY</name>
<dbReference type="EMBL" id="AOIL01000019">
    <property type="protein sequence ID" value="ELY93638.1"/>
    <property type="molecule type" value="Genomic_DNA"/>
</dbReference>
<reference evidence="1 2" key="1">
    <citation type="journal article" date="2014" name="PLoS Genet.">
        <title>Phylogenetically driven sequencing of extremely halophilic archaea reveals strategies for static and dynamic osmo-response.</title>
        <authorList>
            <person name="Becker E.A."/>
            <person name="Seitzer P.M."/>
            <person name="Tritt A."/>
            <person name="Larsen D."/>
            <person name="Krusor M."/>
            <person name="Yao A.I."/>
            <person name="Wu D."/>
            <person name="Madern D."/>
            <person name="Eisen J.A."/>
            <person name="Darling A.E."/>
            <person name="Facciotti M.T."/>
        </authorList>
    </citation>
    <scope>NUCLEOTIDE SEQUENCE [LARGE SCALE GENOMIC DNA]</scope>
    <source>
        <strain evidence="1 2">DSM 12281</strain>
    </source>
</reference>
<proteinExistence type="predicted"/>
<keyword evidence="2" id="KW-1185">Reference proteome</keyword>
<evidence type="ECO:0000313" key="1">
    <source>
        <dbReference type="EMBL" id="ELY93638.1"/>
    </source>
</evidence>
<dbReference type="RefSeq" id="WP_006825237.1">
    <property type="nucleotide sequence ID" value="NZ_AOIL01000019.1"/>
</dbReference>
<dbReference type="Proteomes" id="UP000011648">
    <property type="component" value="Unassembled WGS sequence"/>
</dbReference>
<dbReference type="SUPFAM" id="SSF81301">
    <property type="entry name" value="Nucleotidyltransferase"/>
    <property type="match status" value="1"/>
</dbReference>